<feature type="compositionally biased region" description="Basic and acidic residues" evidence="1">
    <location>
        <begin position="1"/>
        <end position="12"/>
    </location>
</feature>
<dbReference type="OrthoDB" id="8230117at2"/>
<proteinExistence type="predicted"/>
<keyword evidence="3" id="KW-1185">Reference proteome</keyword>
<accession>A0A109JQ10</accession>
<comment type="caution">
    <text evidence="2">The sequence shown here is derived from an EMBL/GenBank/DDBJ whole genome shotgun (WGS) entry which is preliminary data.</text>
</comment>
<dbReference type="Proteomes" id="UP000057737">
    <property type="component" value="Unassembled WGS sequence"/>
</dbReference>
<organism evidence="2 3">
    <name type="scientific">Bradyrhizobium macuxiense</name>
    <dbReference type="NCBI Taxonomy" id="1755647"/>
    <lineage>
        <taxon>Bacteria</taxon>
        <taxon>Pseudomonadati</taxon>
        <taxon>Pseudomonadota</taxon>
        <taxon>Alphaproteobacteria</taxon>
        <taxon>Hyphomicrobiales</taxon>
        <taxon>Nitrobacteraceae</taxon>
        <taxon>Bradyrhizobium</taxon>
    </lineage>
</organism>
<reference evidence="2 3" key="1">
    <citation type="submission" date="2015-11" db="EMBL/GenBank/DDBJ databases">
        <title>Draft Genome Sequence of the Strain BR 10303 (Bradyrhizobium sp.) isolated from nodules of Centrolobium paraense.</title>
        <authorList>
            <person name="Zelli J.E."/>
            <person name="Simoes-Araujo J.L."/>
            <person name="Barauna A.C."/>
            <person name="Silva K."/>
        </authorList>
    </citation>
    <scope>NUCLEOTIDE SEQUENCE [LARGE SCALE GENOMIC DNA]</scope>
    <source>
        <strain evidence="2 3">BR 10303</strain>
    </source>
</reference>
<name>A0A109JQ10_9BRAD</name>
<dbReference type="RefSeq" id="WP_066508948.1">
    <property type="nucleotide sequence ID" value="NZ_LNCU01000080.1"/>
</dbReference>
<evidence type="ECO:0000256" key="1">
    <source>
        <dbReference type="SAM" id="MobiDB-lite"/>
    </source>
</evidence>
<dbReference type="Gene3D" id="1.10.150.20">
    <property type="entry name" value="5' to 3' exonuclease, C-terminal subdomain"/>
    <property type="match status" value="1"/>
</dbReference>
<protein>
    <submittedName>
        <fullName evidence="2">Uncharacterized protein</fullName>
    </submittedName>
</protein>
<dbReference type="EMBL" id="LNCU01000080">
    <property type="protein sequence ID" value="KWV53067.1"/>
    <property type="molecule type" value="Genomic_DNA"/>
</dbReference>
<dbReference type="AlphaFoldDB" id="A0A109JQ10"/>
<evidence type="ECO:0000313" key="3">
    <source>
        <dbReference type="Proteomes" id="UP000057737"/>
    </source>
</evidence>
<evidence type="ECO:0000313" key="2">
    <source>
        <dbReference type="EMBL" id="KWV53067.1"/>
    </source>
</evidence>
<feature type="region of interest" description="Disordered" evidence="1">
    <location>
        <begin position="1"/>
        <end position="22"/>
    </location>
</feature>
<sequence length="162" mass="17671">MIEEASDRKERPGGGGAADHGIAPESCCLSVRAMNVLKELAVELTGEVPPKTGWSPSDELLRGLTARHLATARNCGPQTMREIVDWAEARGISIPSPHHAGKSLSEVWGDLIERASAGRLTKSEITEALEKSIRRRSPRIPVAFQIILLKILSSSYDQWPQP</sequence>
<gene>
    <name evidence="2" type="ORF">AS156_08790</name>
</gene>